<accession>A0A0H4PDI2</accession>
<organism evidence="1 2">
    <name type="scientific">Cyclobacterium amurskyense</name>
    <dbReference type="NCBI Taxonomy" id="320787"/>
    <lineage>
        <taxon>Bacteria</taxon>
        <taxon>Pseudomonadati</taxon>
        <taxon>Bacteroidota</taxon>
        <taxon>Cytophagia</taxon>
        <taxon>Cytophagales</taxon>
        <taxon>Cyclobacteriaceae</taxon>
        <taxon>Cyclobacterium</taxon>
    </lineage>
</organism>
<protein>
    <submittedName>
        <fullName evidence="1">Uncharacterized protein</fullName>
    </submittedName>
</protein>
<reference evidence="1 2" key="1">
    <citation type="submission" date="2015-07" db="EMBL/GenBank/DDBJ databases">
        <authorList>
            <person name="Kim K.M."/>
        </authorList>
    </citation>
    <scope>NUCLEOTIDE SEQUENCE [LARGE SCALE GENOMIC DNA]</scope>
    <source>
        <strain evidence="1 2">KCTC 12363</strain>
    </source>
</reference>
<dbReference type="RefSeq" id="WP_014021175.1">
    <property type="nucleotide sequence ID" value="NZ_CAXBGM010000001.1"/>
</dbReference>
<keyword evidence="2" id="KW-1185">Reference proteome</keyword>
<gene>
    <name evidence="1" type="ORF">CA2015_3085</name>
</gene>
<dbReference type="EMBL" id="CP012040">
    <property type="protein sequence ID" value="AKP52486.1"/>
    <property type="molecule type" value="Genomic_DNA"/>
</dbReference>
<dbReference type="STRING" id="320787.CA2015_3085"/>
<sequence>MKIARNIFILIFLTIYCVSCIKEDNTGLLGNEERYHPIGIKFVYEDGTEVLDSDCISPDIKYAVQIEVTTNNNRNTNASKIEYTINGSPYSMSFIEEGVKSNPVTLVNGKNIAELVKTAVSTELTYVEQGDFQLIE</sequence>
<evidence type="ECO:0000313" key="1">
    <source>
        <dbReference type="EMBL" id="AKP52486.1"/>
    </source>
</evidence>
<name>A0A0H4PDI2_9BACT</name>
<dbReference type="AlphaFoldDB" id="A0A0H4PDI2"/>
<dbReference type="Proteomes" id="UP000036520">
    <property type="component" value="Chromosome"/>
</dbReference>
<dbReference type="KEGG" id="camu:CA2015_3085"/>
<proteinExistence type="predicted"/>
<dbReference type="OrthoDB" id="839399at2"/>
<evidence type="ECO:0000313" key="2">
    <source>
        <dbReference type="Proteomes" id="UP000036520"/>
    </source>
</evidence>